<dbReference type="GO" id="GO:0019776">
    <property type="term" value="F:Atg8-family ligase activity"/>
    <property type="evidence" value="ECO:0007669"/>
    <property type="project" value="TreeGrafter"/>
</dbReference>
<dbReference type="GO" id="GO:0044804">
    <property type="term" value="P:nucleophagy"/>
    <property type="evidence" value="ECO:0007669"/>
    <property type="project" value="TreeGrafter"/>
</dbReference>
<protein>
    <submittedName>
        <fullName evidence="2">Autophagy-related protein 3</fullName>
    </submittedName>
</protein>
<accession>A0A2J8ABN8</accession>
<dbReference type="EMBL" id="PGGS01000074">
    <property type="protein sequence ID" value="PNH09907.1"/>
    <property type="molecule type" value="Genomic_DNA"/>
</dbReference>
<proteinExistence type="predicted"/>
<dbReference type="OrthoDB" id="1584384at2759"/>
<dbReference type="Proteomes" id="UP000236333">
    <property type="component" value="Unassembled WGS sequence"/>
</dbReference>
<dbReference type="GO" id="GO:0061723">
    <property type="term" value="P:glycophagy"/>
    <property type="evidence" value="ECO:0007669"/>
    <property type="project" value="TreeGrafter"/>
</dbReference>
<evidence type="ECO:0000313" key="2">
    <source>
        <dbReference type="EMBL" id="PNH09907.1"/>
    </source>
</evidence>
<gene>
    <name evidence="2" type="ORF">TSOC_003435</name>
</gene>
<sequence length="81" mass="9115">MNVKHALHSLFKQTVEKIAPPLTKSQFAEKRVLTPEEFVAAGDGLVHACPTWSWYLVLFLKFMASVLPTIQYDYTMSVGGE</sequence>
<dbReference type="PANTHER" id="PTHR12866">
    <property type="entry name" value="UBIQUITIN-LIKE-CONJUGATING ENZYME ATG3"/>
    <property type="match status" value="1"/>
</dbReference>
<dbReference type="AlphaFoldDB" id="A0A2J8ABN8"/>
<keyword evidence="3" id="KW-1185">Reference proteome</keyword>
<evidence type="ECO:0000256" key="1">
    <source>
        <dbReference type="ARBA" id="ARBA00022927"/>
    </source>
</evidence>
<dbReference type="GO" id="GO:0005829">
    <property type="term" value="C:cytosol"/>
    <property type="evidence" value="ECO:0007669"/>
    <property type="project" value="TreeGrafter"/>
</dbReference>
<name>A0A2J8ABN8_9CHLO</name>
<reference evidence="2 3" key="1">
    <citation type="journal article" date="2017" name="Mol. Biol. Evol.">
        <title>The 4-celled Tetrabaena socialis nuclear genome reveals the essential components for genetic control of cell number at the origin of multicellularity in the volvocine lineage.</title>
        <authorList>
            <person name="Featherston J."/>
            <person name="Arakaki Y."/>
            <person name="Hanschen E.R."/>
            <person name="Ferris P.J."/>
            <person name="Michod R.E."/>
            <person name="Olson B.J.S.C."/>
            <person name="Nozaki H."/>
            <person name="Durand P.M."/>
        </authorList>
    </citation>
    <scope>NUCLEOTIDE SEQUENCE [LARGE SCALE GENOMIC DNA]</scope>
    <source>
        <strain evidence="2 3">NIES-571</strain>
    </source>
</reference>
<dbReference type="GO" id="GO:0015031">
    <property type="term" value="P:protein transport"/>
    <property type="evidence" value="ECO:0007669"/>
    <property type="project" value="UniProtKB-KW"/>
</dbReference>
<dbReference type="GO" id="GO:0000422">
    <property type="term" value="P:autophagy of mitochondrion"/>
    <property type="evidence" value="ECO:0007669"/>
    <property type="project" value="TreeGrafter"/>
</dbReference>
<organism evidence="2 3">
    <name type="scientific">Tetrabaena socialis</name>
    <dbReference type="NCBI Taxonomy" id="47790"/>
    <lineage>
        <taxon>Eukaryota</taxon>
        <taxon>Viridiplantae</taxon>
        <taxon>Chlorophyta</taxon>
        <taxon>core chlorophytes</taxon>
        <taxon>Chlorophyceae</taxon>
        <taxon>CS clade</taxon>
        <taxon>Chlamydomonadales</taxon>
        <taxon>Tetrabaenaceae</taxon>
        <taxon>Tetrabaena</taxon>
    </lineage>
</organism>
<comment type="caution">
    <text evidence="2">The sequence shown here is derived from an EMBL/GenBank/DDBJ whole genome shotgun (WGS) entry which is preliminary data.</text>
</comment>
<dbReference type="PANTHER" id="PTHR12866:SF2">
    <property type="entry name" value="UBIQUITIN-LIKE-CONJUGATING ENZYME ATG3"/>
    <property type="match status" value="1"/>
</dbReference>
<dbReference type="GO" id="GO:0000407">
    <property type="term" value="C:phagophore assembly site"/>
    <property type="evidence" value="ECO:0007669"/>
    <property type="project" value="TreeGrafter"/>
</dbReference>
<dbReference type="GO" id="GO:0000045">
    <property type="term" value="P:autophagosome assembly"/>
    <property type="evidence" value="ECO:0007669"/>
    <property type="project" value="TreeGrafter"/>
</dbReference>
<keyword evidence="1" id="KW-0653">Protein transport</keyword>
<keyword evidence="1" id="KW-0813">Transport</keyword>
<evidence type="ECO:0000313" key="3">
    <source>
        <dbReference type="Proteomes" id="UP000236333"/>
    </source>
</evidence>